<dbReference type="eggNOG" id="COG2222">
    <property type="taxonomic scope" value="Bacteria"/>
</dbReference>
<organism evidence="3 4">
    <name type="scientific">Kutzneria albida DSM 43870</name>
    <dbReference type="NCBI Taxonomy" id="1449976"/>
    <lineage>
        <taxon>Bacteria</taxon>
        <taxon>Bacillati</taxon>
        <taxon>Actinomycetota</taxon>
        <taxon>Actinomycetes</taxon>
        <taxon>Pseudonocardiales</taxon>
        <taxon>Pseudonocardiaceae</taxon>
        <taxon>Kutzneria</taxon>
    </lineage>
</organism>
<dbReference type="InterPro" id="IPR035466">
    <property type="entry name" value="GlmS/AgaS_SIS"/>
</dbReference>
<dbReference type="PATRIC" id="fig|1449976.3.peg.8651"/>
<dbReference type="GO" id="GO:1901135">
    <property type="term" value="P:carbohydrate derivative metabolic process"/>
    <property type="evidence" value="ECO:0007669"/>
    <property type="project" value="InterPro"/>
</dbReference>
<feature type="domain" description="SIS" evidence="2">
    <location>
        <begin position="38"/>
        <end position="169"/>
    </location>
</feature>
<dbReference type="SUPFAM" id="SSF53697">
    <property type="entry name" value="SIS domain"/>
    <property type="match status" value="1"/>
</dbReference>
<dbReference type="InterPro" id="IPR046348">
    <property type="entry name" value="SIS_dom_sf"/>
</dbReference>
<accession>W5WN36</accession>
<dbReference type="InterPro" id="IPR001347">
    <property type="entry name" value="SIS_dom"/>
</dbReference>
<evidence type="ECO:0000259" key="2">
    <source>
        <dbReference type="PROSITE" id="PS51464"/>
    </source>
</evidence>
<dbReference type="EMBL" id="CP007155">
    <property type="protein sequence ID" value="AHI01972.1"/>
    <property type="molecule type" value="Genomic_DNA"/>
</dbReference>
<dbReference type="Proteomes" id="UP000019225">
    <property type="component" value="Chromosome"/>
</dbReference>
<dbReference type="KEGG" id="kal:KALB_8615"/>
<evidence type="ECO:0000313" key="4">
    <source>
        <dbReference type="Proteomes" id="UP000019225"/>
    </source>
</evidence>
<keyword evidence="1" id="KW-0677">Repeat</keyword>
<dbReference type="CDD" id="cd05008">
    <property type="entry name" value="SIS_GlmS_GlmD_1"/>
    <property type="match status" value="1"/>
</dbReference>
<dbReference type="AlphaFoldDB" id="W5WN36"/>
<dbReference type="PANTHER" id="PTHR10937">
    <property type="entry name" value="GLUCOSAMINE--FRUCTOSE-6-PHOSPHATE AMINOTRANSFERASE, ISOMERIZING"/>
    <property type="match status" value="1"/>
</dbReference>
<dbReference type="Pfam" id="PF01380">
    <property type="entry name" value="SIS"/>
    <property type="match status" value="1"/>
</dbReference>
<dbReference type="InterPro" id="IPR035490">
    <property type="entry name" value="GlmS/FrlB_SIS"/>
</dbReference>
<dbReference type="STRING" id="1449976.KALB_8615"/>
<keyword evidence="4" id="KW-1185">Reference proteome</keyword>
<dbReference type="OrthoDB" id="367283at2"/>
<gene>
    <name evidence="3" type="ORF">KALB_8615</name>
</gene>
<reference evidence="3 4" key="1">
    <citation type="journal article" date="2014" name="BMC Genomics">
        <title>Complete genome sequence of producer of the glycopeptide antibiotic Aculeximycin Kutzneria albida DSM 43870T, a representative of minor genus of Pseudonocardiaceae.</title>
        <authorList>
            <person name="Rebets Y."/>
            <person name="Tokovenko B."/>
            <person name="Lushchyk I."/>
            <person name="Ruckert C."/>
            <person name="Zaburannyi N."/>
            <person name="Bechthold A."/>
            <person name="Kalinowski J."/>
            <person name="Luzhetskyy A."/>
        </authorList>
    </citation>
    <scope>NUCLEOTIDE SEQUENCE [LARGE SCALE GENOMIC DNA]</scope>
    <source>
        <strain evidence="3">DSM 43870</strain>
    </source>
</reference>
<dbReference type="HOGENOM" id="CLU_012520_4_0_11"/>
<dbReference type="Gene3D" id="3.40.50.10490">
    <property type="entry name" value="Glucose-6-phosphate isomerase like protein, domain 1"/>
    <property type="match status" value="4"/>
</dbReference>
<dbReference type="CDD" id="cd05009">
    <property type="entry name" value="SIS_GlmS_GlmD_2"/>
    <property type="match status" value="1"/>
</dbReference>
<sequence length="308" mass="33207">MSIRQRSPSEVLVPEQFFVETEITTQPDCWRRAASLNPDSLPARGERVAVVGCGTSWFVAQSYAALRESAGQGETDAFAASEFPLGRAYDRVVAITRSGTTTEVLDLLDQVRGRIPTVAVIGDPDTPVVRRADQLVVLDFADERSVVQTRFATTTLALLRASLGEDLGPAVRDAERAVVEPLPAELVGAEQYSFLGRGWTCGLAQEAGLKMREAAGAWTESYPAMEYRHGPISITGPGRVAWMFGTAPQGLAEQVAATGGLFRTSDLDPMADLITVQRVAVAIAVRRGLDPDQPRHLSRSVILDDGQV</sequence>
<dbReference type="PROSITE" id="PS51464">
    <property type="entry name" value="SIS"/>
    <property type="match status" value="1"/>
</dbReference>
<dbReference type="GO" id="GO:0097367">
    <property type="term" value="F:carbohydrate derivative binding"/>
    <property type="evidence" value="ECO:0007669"/>
    <property type="project" value="InterPro"/>
</dbReference>
<evidence type="ECO:0000256" key="1">
    <source>
        <dbReference type="ARBA" id="ARBA00022737"/>
    </source>
</evidence>
<evidence type="ECO:0000313" key="3">
    <source>
        <dbReference type="EMBL" id="AHI01972.1"/>
    </source>
</evidence>
<protein>
    <recommendedName>
        <fullName evidence="2">SIS domain-containing protein</fullName>
    </recommendedName>
</protein>
<proteinExistence type="predicted"/>
<name>W5WN36_9PSEU</name>
<dbReference type="RefSeq" id="WP_042221415.1">
    <property type="nucleotide sequence ID" value="NZ_CP007155.1"/>
</dbReference>